<name>A0A928V1T3_9GAMM</name>
<sequence length="182" mass="19712">MNSAVLRGSISAFFTGLLVLLAGCSSGPQYTRDFKPDATFQEYRTYQWRQVSSEVTGVNQERVQSLVDNQLSRQGLRKVGEDADILVDLHLFLQTSSAPSTGIGIGIGLPVGRHGSIGLGSGQLLNRSKLAGTIVVDFTDQKSNALLWRGSANNVAVKNLAVENQQQLAVVIEKLLQQYPPQ</sequence>
<evidence type="ECO:0000313" key="2">
    <source>
        <dbReference type="EMBL" id="MBE8716238.1"/>
    </source>
</evidence>
<accession>A0A928V1T3</accession>
<dbReference type="Pfam" id="PF13590">
    <property type="entry name" value="DUF4136"/>
    <property type="match status" value="1"/>
</dbReference>
<dbReference type="Proteomes" id="UP000652567">
    <property type="component" value="Unassembled WGS sequence"/>
</dbReference>
<organism evidence="2 3">
    <name type="scientific">Cellvibrio polysaccharolyticus</name>
    <dbReference type="NCBI Taxonomy" id="2082724"/>
    <lineage>
        <taxon>Bacteria</taxon>
        <taxon>Pseudomonadati</taxon>
        <taxon>Pseudomonadota</taxon>
        <taxon>Gammaproteobacteria</taxon>
        <taxon>Cellvibrionales</taxon>
        <taxon>Cellvibrionaceae</taxon>
        <taxon>Cellvibrio</taxon>
    </lineage>
</organism>
<comment type="caution">
    <text evidence="2">The sequence shown here is derived from an EMBL/GenBank/DDBJ whole genome shotgun (WGS) entry which is preliminary data.</text>
</comment>
<gene>
    <name evidence="2" type="ORF">C4F51_03450</name>
</gene>
<feature type="domain" description="DUF4136" evidence="1">
    <location>
        <begin position="32"/>
        <end position="181"/>
    </location>
</feature>
<dbReference type="EMBL" id="PRDL01000001">
    <property type="protein sequence ID" value="MBE8716238.1"/>
    <property type="molecule type" value="Genomic_DNA"/>
</dbReference>
<protein>
    <submittedName>
        <fullName evidence="2">DUF4136 domain-containing protein</fullName>
    </submittedName>
</protein>
<dbReference type="PROSITE" id="PS51257">
    <property type="entry name" value="PROKAR_LIPOPROTEIN"/>
    <property type="match status" value="1"/>
</dbReference>
<reference evidence="2" key="1">
    <citation type="submission" date="2018-07" db="EMBL/GenBank/DDBJ databases">
        <title>Genome assembly of strain Ka43.</title>
        <authorList>
            <person name="Kukolya J."/>
            <person name="Nagy I."/>
            <person name="Horvath B."/>
            <person name="Toth A."/>
        </authorList>
    </citation>
    <scope>NUCLEOTIDE SEQUENCE</scope>
    <source>
        <strain evidence="2">KB43</strain>
    </source>
</reference>
<dbReference type="AlphaFoldDB" id="A0A928V1T3"/>
<evidence type="ECO:0000313" key="3">
    <source>
        <dbReference type="Proteomes" id="UP000652567"/>
    </source>
</evidence>
<proteinExistence type="predicted"/>
<dbReference type="Gene3D" id="3.30.160.670">
    <property type="match status" value="1"/>
</dbReference>
<keyword evidence="3" id="KW-1185">Reference proteome</keyword>
<dbReference type="InterPro" id="IPR025411">
    <property type="entry name" value="DUF4136"/>
</dbReference>
<dbReference type="RefSeq" id="WP_193907158.1">
    <property type="nucleotide sequence ID" value="NZ_PRDL01000001.1"/>
</dbReference>
<evidence type="ECO:0000259" key="1">
    <source>
        <dbReference type="Pfam" id="PF13590"/>
    </source>
</evidence>